<dbReference type="Proteomes" id="UP000190286">
    <property type="component" value="Unassembled WGS sequence"/>
</dbReference>
<dbReference type="InterPro" id="IPR001867">
    <property type="entry name" value="OmpR/PhoB-type_DNA-bd"/>
</dbReference>
<dbReference type="Gene3D" id="1.10.10.10">
    <property type="entry name" value="Winged helix-like DNA-binding domain superfamily/Winged helix DNA-binding domain"/>
    <property type="match status" value="1"/>
</dbReference>
<dbReference type="GO" id="GO:0000156">
    <property type="term" value="F:phosphorelay response regulator activity"/>
    <property type="evidence" value="ECO:0007669"/>
    <property type="project" value="TreeGrafter"/>
</dbReference>
<dbReference type="STRING" id="745368.SAMN02745178_02632"/>
<dbReference type="SMART" id="SM00862">
    <property type="entry name" value="Trans_reg_C"/>
    <property type="match status" value="1"/>
</dbReference>
<sequence>MNPILIVDDEAAIAMLVRRILTEAGYRCQAVTDSRAAANLLEKNRYDLVLLDVMMPHLDGYDLLAYLRPTGTPCIFITAKDAVAERVRGLNSGADDYIVKPFAPTELVARVESVLRRAGRSTAVYTMWEYTVDAAACRVLRGEEEMHLTRKEYDLLLLFLRNRGRALYRDYLYETVWGDDGTGCDTRTLDTHIARLRRKLNLGDRLRSVRQIGYMLEKE</sequence>
<dbReference type="InterPro" id="IPR016032">
    <property type="entry name" value="Sig_transdc_resp-reg_C-effctor"/>
</dbReference>
<dbReference type="SMART" id="SM00448">
    <property type="entry name" value="REC"/>
    <property type="match status" value="1"/>
</dbReference>
<keyword evidence="3" id="KW-0902">Two-component regulatory system</keyword>
<dbReference type="GO" id="GO:0006355">
    <property type="term" value="P:regulation of DNA-templated transcription"/>
    <property type="evidence" value="ECO:0007669"/>
    <property type="project" value="InterPro"/>
</dbReference>
<keyword evidence="5 9" id="KW-0238">DNA-binding</keyword>
<dbReference type="GeneID" id="93339063"/>
<evidence type="ECO:0000256" key="5">
    <source>
        <dbReference type="ARBA" id="ARBA00023125"/>
    </source>
</evidence>
<dbReference type="Pfam" id="PF00072">
    <property type="entry name" value="Response_reg"/>
    <property type="match status" value="1"/>
</dbReference>
<dbReference type="InterPro" id="IPR039420">
    <property type="entry name" value="WalR-like"/>
</dbReference>
<evidence type="ECO:0000256" key="2">
    <source>
        <dbReference type="ARBA" id="ARBA00022553"/>
    </source>
</evidence>
<evidence type="ECO:0000256" key="7">
    <source>
        <dbReference type="ARBA" id="ARBA00024867"/>
    </source>
</evidence>
<protein>
    <recommendedName>
        <fullName evidence="1">Stage 0 sporulation protein A homolog</fullName>
    </recommendedName>
</protein>
<accession>A0A1T4Y2I4</accession>
<dbReference type="PANTHER" id="PTHR48111:SF1">
    <property type="entry name" value="TWO-COMPONENT RESPONSE REGULATOR ORR33"/>
    <property type="match status" value="1"/>
</dbReference>
<dbReference type="CDD" id="cd00383">
    <property type="entry name" value="trans_reg_C"/>
    <property type="match status" value="1"/>
</dbReference>
<evidence type="ECO:0000256" key="3">
    <source>
        <dbReference type="ARBA" id="ARBA00023012"/>
    </source>
</evidence>
<gene>
    <name evidence="12" type="ORF">SAMN02745178_02632</name>
</gene>
<reference evidence="12 13" key="1">
    <citation type="submission" date="2017-02" db="EMBL/GenBank/DDBJ databases">
        <authorList>
            <person name="Peterson S.W."/>
        </authorList>
    </citation>
    <scope>NUCLEOTIDE SEQUENCE [LARGE SCALE GENOMIC DNA]</scope>
    <source>
        <strain evidence="12 13">ATCC 27749</strain>
    </source>
</reference>
<keyword evidence="4" id="KW-0805">Transcription regulation</keyword>
<organism evidence="12 13">
    <name type="scientific">Gemmiger formicilis</name>
    <dbReference type="NCBI Taxonomy" id="745368"/>
    <lineage>
        <taxon>Bacteria</taxon>
        <taxon>Bacillati</taxon>
        <taxon>Bacillota</taxon>
        <taxon>Clostridia</taxon>
        <taxon>Eubacteriales</taxon>
        <taxon>Gemmiger</taxon>
    </lineage>
</organism>
<keyword evidence="13" id="KW-1185">Reference proteome</keyword>
<dbReference type="PANTHER" id="PTHR48111">
    <property type="entry name" value="REGULATOR OF RPOS"/>
    <property type="match status" value="1"/>
</dbReference>
<dbReference type="InterPro" id="IPR001789">
    <property type="entry name" value="Sig_transdc_resp-reg_receiver"/>
</dbReference>
<evidence type="ECO:0000313" key="13">
    <source>
        <dbReference type="Proteomes" id="UP000190286"/>
    </source>
</evidence>
<evidence type="ECO:0000313" key="12">
    <source>
        <dbReference type="EMBL" id="SKA95541.1"/>
    </source>
</evidence>
<evidence type="ECO:0000256" key="6">
    <source>
        <dbReference type="ARBA" id="ARBA00023163"/>
    </source>
</evidence>
<dbReference type="AlphaFoldDB" id="A0A1T4Y2I4"/>
<dbReference type="Gene3D" id="3.40.50.2300">
    <property type="match status" value="1"/>
</dbReference>
<dbReference type="SUPFAM" id="SSF46894">
    <property type="entry name" value="C-terminal effector domain of the bipartite response regulators"/>
    <property type="match status" value="1"/>
</dbReference>
<feature type="domain" description="Response regulatory" evidence="10">
    <location>
        <begin position="3"/>
        <end position="115"/>
    </location>
</feature>
<dbReference type="EMBL" id="FUYF01000027">
    <property type="protein sequence ID" value="SKA95541.1"/>
    <property type="molecule type" value="Genomic_DNA"/>
</dbReference>
<dbReference type="RefSeq" id="WP_078785444.1">
    <property type="nucleotide sequence ID" value="NZ_CAKWVS010000033.1"/>
</dbReference>
<keyword evidence="6" id="KW-0804">Transcription</keyword>
<evidence type="ECO:0000256" key="1">
    <source>
        <dbReference type="ARBA" id="ARBA00018672"/>
    </source>
</evidence>
<proteinExistence type="predicted"/>
<evidence type="ECO:0000259" key="11">
    <source>
        <dbReference type="PROSITE" id="PS51755"/>
    </source>
</evidence>
<keyword evidence="2 8" id="KW-0597">Phosphoprotein</keyword>
<feature type="modified residue" description="4-aspartylphosphate" evidence="8">
    <location>
        <position position="52"/>
    </location>
</feature>
<dbReference type="PROSITE" id="PS50110">
    <property type="entry name" value="RESPONSE_REGULATORY"/>
    <property type="match status" value="1"/>
</dbReference>
<dbReference type="GO" id="GO:0032993">
    <property type="term" value="C:protein-DNA complex"/>
    <property type="evidence" value="ECO:0007669"/>
    <property type="project" value="TreeGrafter"/>
</dbReference>
<dbReference type="Gene3D" id="6.10.250.690">
    <property type="match status" value="1"/>
</dbReference>
<dbReference type="SUPFAM" id="SSF52172">
    <property type="entry name" value="CheY-like"/>
    <property type="match status" value="1"/>
</dbReference>
<evidence type="ECO:0000256" key="9">
    <source>
        <dbReference type="PROSITE-ProRule" id="PRU01091"/>
    </source>
</evidence>
<dbReference type="InterPro" id="IPR011006">
    <property type="entry name" value="CheY-like_superfamily"/>
</dbReference>
<dbReference type="OrthoDB" id="9778712at2"/>
<evidence type="ECO:0000259" key="10">
    <source>
        <dbReference type="PROSITE" id="PS50110"/>
    </source>
</evidence>
<dbReference type="GO" id="GO:0000976">
    <property type="term" value="F:transcription cis-regulatory region binding"/>
    <property type="evidence" value="ECO:0007669"/>
    <property type="project" value="TreeGrafter"/>
</dbReference>
<comment type="function">
    <text evidence="7">May play the central regulatory role in sporulation. It may be an element of the effector pathway responsible for the activation of sporulation genes in response to nutritional stress. Spo0A may act in concert with spo0H (a sigma factor) to control the expression of some genes that are critical to the sporulation process.</text>
</comment>
<dbReference type="GO" id="GO:0005829">
    <property type="term" value="C:cytosol"/>
    <property type="evidence" value="ECO:0007669"/>
    <property type="project" value="TreeGrafter"/>
</dbReference>
<dbReference type="Pfam" id="PF00486">
    <property type="entry name" value="Trans_reg_C"/>
    <property type="match status" value="1"/>
</dbReference>
<evidence type="ECO:0000256" key="8">
    <source>
        <dbReference type="PROSITE-ProRule" id="PRU00169"/>
    </source>
</evidence>
<dbReference type="PROSITE" id="PS51755">
    <property type="entry name" value="OMPR_PHOB"/>
    <property type="match status" value="1"/>
</dbReference>
<name>A0A1T4Y2I4_9FIRM</name>
<feature type="DNA-binding region" description="OmpR/PhoB-type" evidence="9">
    <location>
        <begin position="122"/>
        <end position="218"/>
    </location>
</feature>
<evidence type="ECO:0000256" key="4">
    <source>
        <dbReference type="ARBA" id="ARBA00023015"/>
    </source>
</evidence>
<dbReference type="InterPro" id="IPR036388">
    <property type="entry name" value="WH-like_DNA-bd_sf"/>
</dbReference>
<feature type="domain" description="OmpR/PhoB-type" evidence="11">
    <location>
        <begin position="122"/>
        <end position="218"/>
    </location>
</feature>
<dbReference type="CDD" id="cd17574">
    <property type="entry name" value="REC_OmpR"/>
    <property type="match status" value="1"/>
</dbReference>